<name>A0ABR1WRD3_9PEZI</name>
<accession>A0ABR1WRD3</accession>
<organism evidence="2 3">
    <name type="scientific">Apiospora phragmitis</name>
    <dbReference type="NCBI Taxonomy" id="2905665"/>
    <lineage>
        <taxon>Eukaryota</taxon>
        <taxon>Fungi</taxon>
        <taxon>Dikarya</taxon>
        <taxon>Ascomycota</taxon>
        <taxon>Pezizomycotina</taxon>
        <taxon>Sordariomycetes</taxon>
        <taxon>Xylariomycetidae</taxon>
        <taxon>Amphisphaeriales</taxon>
        <taxon>Apiosporaceae</taxon>
        <taxon>Apiospora</taxon>
    </lineage>
</organism>
<sequence length="259" mass="28077">MQFKSLNRSCRENPGLLCLSLSLPPHLGFREPGLHPLVKLRPDPRLDAPQARHQRVDRDHVLGRAEPDRPVDVDRVAAIIVAGNREEALAQGVHPLVPRGRPAAQPQQGSVVVPPPNRSGSRDRAGNRGVPQTFQPRLVHRPFSSPCSNKTVPDGPSDLVFVAQTHREHVVHLHSARAAAVHVGVDFAEMDAARGAPDPRLGGAGRRDGAGEVVVGDLGREEVLLRLGVERDGAGEGRPRVAPVRLRYGREHERDGVPP</sequence>
<dbReference type="RefSeq" id="XP_066720542.1">
    <property type="nucleotide sequence ID" value="XM_066852401.1"/>
</dbReference>
<feature type="region of interest" description="Disordered" evidence="1">
    <location>
        <begin position="97"/>
        <end position="132"/>
    </location>
</feature>
<dbReference type="Proteomes" id="UP001480595">
    <property type="component" value="Unassembled WGS sequence"/>
</dbReference>
<proteinExistence type="predicted"/>
<dbReference type="GeneID" id="92085464"/>
<evidence type="ECO:0000313" key="2">
    <source>
        <dbReference type="EMBL" id="KAK8086018.1"/>
    </source>
</evidence>
<reference evidence="2 3" key="1">
    <citation type="submission" date="2023-01" db="EMBL/GenBank/DDBJ databases">
        <title>Analysis of 21 Apiospora genomes using comparative genomics revels a genus with tremendous synthesis potential of carbohydrate active enzymes and secondary metabolites.</title>
        <authorList>
            <person name="Sorensen T."/>
        </authorList>
    </citation>
    <scope>NUCLEOTIDE SEQUENCE [LARGE SCALE GENOMIC DNA]</scope>
    <source>
        <strain evidence="2 3">CBS 135458</strain>
    </source>
</reference>
<gene>
    <name evidence="2" type="ORF">PG994_000992</name>
</gene>
<evidence type="ECO:0000256" key="1">
    <source>
        <dbReference type="SAM" id="MobiDB-lite"/>
    </source>
</evidence>
<dbReference type="EMBL" id="JAQQWL010000002">
    <property type="protein sequence ID" value="KAK8086018.1"/>
    <property type="molecule type" value="Genomic_DNA"/>
</dbReference>
<comment type="caution">
    <text evidence="2">The sequence shown here is derived from an EMBL/GenBank/DDBJ whole genome shotgun (WGS) entry which is preliminary data.</text>
</comment>
<feature type="compositionally biased region" description="Low complexity" evidence="1">
    <location>
        <begin position="102"/>
        <end position="112"/>
    </location>
</feature>
<evidence type="ECO:0000313" key="3">
    <source>
        <dbReference type="Proteomes" id="UP001480595"/>
    </source>
</evidence>
<keyword evidence="3" id="KW-1185">Reference proteome</keyword>
<protein>
    <submittedName>
        <fullName evidence="2">Uncharacterized protein</fullName>
    </submittedName>
</protein>